<organism evidence="2">
    <name type="scientific">Desulfovibrio sp. U5L</name>
    <dbReference type="NCBI Taxonomy" id="596152"/>
    <lineage>
        <taxon>Bacteria</taxon>
        <taxon>Pseudomonadati</taxon>
        <taxon>Thermodesulfobacteriota</taxon>
        <taxon>Desulfovibrionia</taxon>
        <taxon>Desulfovibrionales</taxon>
        <taxon>Desulfovibrionaceae</taxon>
        <taxon>Desulfovibrio</taxon>
    </lineage>
</organism>
<dbReference type="HOGENOM" id="CLU_854517_0_0_7"/>
<sequence>MEGYTPEDLAAAGLSQEEIAAMAEEAPAEGASADAEGQPVVPPVEAPEGEGGAPAQVAEPEVPPAAPIDPNVAPVPPEGDALPVPAEAPPIEGEKAPVTDKPAGPQPVDPFVAKMVGPQMTAEDYQAALADLKTKAQAGDIDMFEYSDRVADLKAEMAVAKFAQANNSSTGDQKWNYAQEAFKAVHPEYQNPVLWGALDGMVRQLAQDPEAQRLSDIGFLVLAHEKVQEALGLNKPKGDAHPDAPTTPSVTSTPQPPERAPALDRAKDKLPPSLGGLPAAQSSQPEDEFASLDKLTGLEQEAAVAAMERSDPAKFQRWLRGGATA</sequence>
<feature type="compositionally biased region" description="Low complexity" evidence="1">
    <location>
        <begin position="17"/>
        <end position="39"/>
    </location>
</feature>
<feature type="compositionally biased region" description="Basic and acidic residues" evidence="1">
    <location>
        <begin position="261"/>
        <end position="270"/>
    </location>
</feature>
<feature type="compositionally biased region" description="Pro residues" evidence="1">
    <location>
        <begin position="61"/>
        <end position="77"/>
    </location>
</feature>
<name>I2Q031_9BACT</name>
<dbReference type="eggNOG" id="ENOG50349WF">
    <property type="taxonomic scope" value="Bacteria"/>
</dbReference>
<gene>
    <name evidence="2" type="ORF">DesU5LDRAFT_1448</name>
</gene>
<dbReference type="EMBL" id="JH600068">
    <property type="protein sequence ID" value="EIG53137.1"/>
    <property type="molecule type" value="Genomic_DNA"/>
</dbReference>
<dbReference type="AlphaFoldDB" id="I2Q031"/>
<proteinExistence type="predicted"/>
<feature type="region of interest" description="Disordered" evidence="1">
    <location>
        <begin position="1"/>
        <end position="104"/>
    </location>
</feature>
<feature type="region of interest" description="Disordered" evidence="1">
    <location>
        <begin position="233"/>
        <end position="289"/>
    </location>
</feature>
<reference evidence="2" key="1">
    <citation type="submission" date="2011-11" db="EMBL/GenBank/DDBJ databases">
        <title>Improved High-Quality Draft sequence of Desulfovibrio sp. U5L.</title>
        <authorList>
            <consortium name="US DOE Joint Genome Institute"/>
            <person name="Lucas S."/>
            <person name="Han J."/>
            <person name="Lapidus A."/>
            <person name="Cheng J.-F."/>
            <person name="Goodwin L."/>
            <person name="Pitluck S."/>
            <person name="Peters L."/>
            <person name="Ovchinnikova G."/>
            <person name="Held B."/>
            <person name="Detter J.C."/>
            <person name="Han C."/>
            <person name="Tapia R."/>
            <person name="Land M."/>
            <person name="Hauser L."/>
            <person name="Kyrpides N."/>
            <person name="Ivanova N."/>
            <person name="Pagani I."/>
            <person name="Gabster J."/>
            <person name="Walker C."/>
            <person name="Stolyar S."/>
            <person name="Stahl D."/>
            <person name="Arkin A."/>
            <person name="Dehal P."/>
            <person name="Hazen T."/>
            <person name="Woyke T."/>
        </authorList>
    </citation>
    <scope>NUCLEOTIDE SEQUENCE [LARGE SCALE GENOMIC DNA]</scope>
    <source>
        <strain evidence="2">U5L</strain>
    </source>
</reference>
<dbReference type="STRING" id="596152.DesU5LDRAFT_1448"/>
<evidence type="ECO:0000313" key="2">
    <source>
        <dbReference type="EMBL" id="EIG53137.1"/>
    </source>
</evidence>
<accession>I2Q031</accession>
<protein>
    <submittedName>
        <fullName evidence="2">Uncharacterized protein</fullName>
    </submittedName>
</protein>
<evidence type="ECO:0000256" key="1">
    <source>
        <dbReference type="SAM" id="MobiDB-lite"/>
    </source>
</evidence>